<name>A0ABZ2KEU2_9BACT</name>
<dbReference type="Pfam" id="PF01575">
    <property type="entry name" value="MaoC_dehydratas"/>
    <property type="match status" value="1"/>
</dbReference>
<gene>
    <name evidence="2" type="ORF">LZC95_10085</name>
</gene>
<dbReference type="RefSeq" id="WP_394847798.1">
    <property type="nucleotide sequence ID" value="NZ_CP089982.1"/>
</dbReference>
<dbReference type="Gene3D" id="3.10.129.10">
    <property type="entry name" value="Hotdog Thioesterase"/>
    <property type="match status" value="1"/>
</dbReference>
<dbReference type="InterPro" id="IPR029069">
    <property type="entry name" value="HotDog_dom_sf"/>
</dbReference>
<keyword evidence="3" id="KW-1185">Reference proteome</keyword>
<feature type="domain" description="MaoC-like" evidence="1">
    <location>
        <begin position="196"/>
        <end position="276"/>
    </location>
</feature>
<dbReference type="PANTHER" id="PTHR43841">
    <property type="entry name" value="3-HYDROXYACYL-THIOESTER DEHYDRATASE HTDX-RELATED"/>
    <property type="match status" value="1"/>
</dbReference>
<evidence type="ECO:0000313" key="3">
    <source>
        <dbReference type="Proteomes" id="UP001379533"/>
    </source>
</evidence>
<evidence type="ECO:0000313" key="2">
    <source>
        <dbReference type="EMBL" id="WXA97182.1"/>
    </source>
</evidence>
<dbReference type="InterPro" id="IPR002539">
    <property type="entry name" value="MaoC-like_dom"/>
</dbReference>
<accession>A0ABZ2KEU2</accession>
<sequence length="306" mass="33375">MSISSKYLLSQSSALRAVGRAAVGSLVRTAQRPQSLPGPWLEQELPPRNDELVRAYVRHVGGDPALYRGRLPPHFVPQWGFDLVGQVLAQAGYPLTRVINAGFRLESYEPLVSGETLFVRARLESVEVDERRAKLAARLVTGTRHTSEALVAEWRTYVPLASAGKNGKAEKPKNGRLAAAVPVSAREIAYFRLKKDAGLDFAKLTGDINPIHWVPALARAAGFRSCILHGFSTFARAYEAVTRNVFSGDVNAIRTMEARFTRPLVLPAAVGVYAVLGEGVGRVYVGDAPGAGAYLEGEFERRNDHE</sequence>
<organism evidence="2 3">
    <name type="scientific">Pendulispora brunnea</name>
    <dbReference type="NCBI Taxonomy" id="2905690"/>
    <lineage>
        <taxon>Bacteria</taxon>
        <taxon>Pseudomonadati</taxon>
        <taxon>Myxococcota</taxon>
        <taxon>Myxococcia</taxon>
        <taxon>Myxococcales</taxon>
        <taxon>Sorangiineae</taxon>
        <taxon>Pendulisporaceae</taxon>
        <taxon>Pendulispora</taxon>
    </lineage>
</organism>
<dbReference type="PANTHER" id="PTHR43841:SF1">
    <property type="entry name" value="3-HYDROXYACYL-THIOESTER DEHYDRATASE X"/>
    <property type="match status" value="1"/>
</dbReference>
<dbReference type="EMBL" id="CP089982">
    <property type="protein sequence ID" value="WXA97182.1"/>
    <property type="molecule type" value="Genomic_DNA"/>
</dbReference>
<protein>
    <recommendedName>
        <fullName evidence="1">MaoC-like domain-containing protein</fullName>
    </recommendedName>
</protein>
<dbReference type="Proteomes" id="UP001379533">
    <property type="component" value="Chromosome"/>
</dbReference>
<evidence type="ECO:0000259" key="1">
    <source>
        <dbReference type="Pfam" id="PF01575"/>
    </source>
</evidence>
<proteinExistence type="predicted"/>
<reference evidence="2 3" key="1">
    <citation type="submission" date="2021-12" db="EMBL/GenBank/DDBJ databases">
        <title>Discovery of the Pendulisporaceae a myxobacterial family with distinct sporulation behavior and unique specialized metabolism.</title>
        <authorList>
            <person name="Garcia R."/>
            <person name="Popoff A."/>
            <person name="Bader C.D."/>
            <person name="Loehr J."/>
            <person name="Walesch S."/>
            <person name="Walt C."/>
            <person name="Boldt J."/>
            <person name="Bunk B."/>
            <person name="Haeckl F.J.F.P.J."/>
            <person name="Gunesch A.P."/>
            <person name="Birkelbach J."/>
            <person name="Nuebel U."/>
            <person name="Pietschmann T."/>
            <person name="Bach T."/>
            <person name="Mueller R."/>
        </authorList>
    </citation>
    <scope>NUCLEOTIDE SEQUENCE [LARGE SCALE GENOMIC DNA]</scope>
    <source>
        <strain evidence="2 3">MSr12523</strain>
    </source>
</reference>
<dbReference type="SUPFAM" id="SSF54637">
    <property type="entry name" value="Thioesterase/thiol ester dehydrase-isomerase"/>
    <property type="match status" value="2"/>
</dbReference>